<evidence type="ECO:0000256" key="5">
    <source>
        <dbReference type="ARBA" id="ARBA00022777"/>
    </source>
</evidence>
<evidence type="ECO:0000256" key="9">
    <source>
        <dbReference type="SAM" id="Coils"/>
    </source>
</evidence>
<dbReference type="Gene3D" id="3.30.565.10">
    <property type="entry name" value="Histidine kinase-like ATPase, C-terminal domain"/>
    <property type="match status" value="1"/>
</dbReference>
<feature type="coiled-coil region" evidence="9">
    <location>
        <begin position="504"/>
        <end position="534"/>
    </location>
</feature>
<evidence type="ECO:0000256" key="6">
    <source>
        <dbReference type="ARBA" id="ARBA00022989"/>
    </source>
</evidence>
<evidence type="ECO:0000256" key="8">
    <source>
        <dbReference type="ARBA" id="ARBA00023136"/>
    </source>
</evidence>
<dbReference type="PANTHER" id="PTHR24421">
    <property type="entry name" value="NITRATE/NITRITE SENSOR PROTEIN NARX-RELATED"/>
    <property type="match status" value="1"/>
</dbReference>
<dbReference type="InterPro" id="IPR005467">
    <property type="entry name" value="His_kinase_dom"/>
</dbReference>
<gene>
    <name evidence="12" type="ORF">FLACOL7796_04645</name>
</gene>
<keyword evidence="13" id="KW-1185">Reference proteome</keyword>
<dbReference type="RefSeq" id="WP_173968432.1">
    <property type="nucleotide sequence ID" value="NZ_CADCST010000172.1"/>
</dbReference>
<dbReference type="CDD" id="cd16917">
    <property type="entry name" value="HATPase_UhpB-NarQ-NarX-like"/>
    <property type="match status" value="1"/>
</dbReference>
<keyword evidence="3" id="KW-0808">Transferase</keyword>
<evidence type="ECO:0000256" key="2">
    <source>
        <dbReference type="ARBA" id="ARBA00022475"/>
    </source>
</evidence>
<dbReference type="InterPro" id="IPR003594">
    <property type="entry name" value="HATPase_dom"/>
</dbReference>
<protein>
    <recommendedName>
        <fullName evidence="11">Histidine kinase domain-containing protein</fullName>
    </recommendedName>
</protein>
<dbReference type="InterPro" id="IPR050482">
    <property type="entry name" value="Sensor_HK_TwoCompSys"/>
</dbReference>
<evidence type="ECO:0000256" key="7">
    <source>
        <dbReference type="ARBA" id="ARBA00023012"/>
    </source>
</evidence>
<evidence type="ECO:0000256" key="4">
    <source>
        <dbReference type="ARBA" id="ARBA00022692"/>
    </source>
</evidence>
<dbReference type="EMBL" id="CADCST010000172">
    <property type="protein sequence ID" value="CAA9203211.1"/>
    <property type="molecule type" value="Genomic_DNA"/>
</dbReference>
<evidence type="ECO:0000313" key="13">
    <source>
        <dbReference type="Proteomes" id="UP000474567"/>
    </source>
</evidence>
<feature type="transmembrane region" description="Helical" evidence="10">
    <location>
        <begin position="421"/>
        <end position="442"/>
    </location>
</feature>
<keyword evidence="7" id="KW-0902">Two-component regulatory system</keyword>
<dbReference type="Proteomes" id="UP000474567">
    <property type="component" value="Unassembled WGS sequence"/>
</dbReference>
<organism evidence="12 13">
    <name type="scientific">Flavobacterium collinsii</name>
    <dbReference type="NCBI Taxonomy" id="1114861"/>
    <lineage>
        <taxon>Bacteria</taxon>
        <taxon>Pseudomonadati</taxon>
        <taxon>Bacteroidota</taxon>
        <taxon>Flavobacteriia</taxon>
        <taxon>Flavobacteriales</taxon>
        <taxon>Flavobacteriaceae</taxon>
        <taxon>Flavobacterium</taxon>
    </lineage>
</organism>
<keyword evidence="2" id="KW-1003">Cell membrane</keyword>
<keyword evidence="4 10" id="KW-0812">Transmembrane</keyword>
<keyword evidence="9" id="KW-0175">Coiled coil</keyword>
<dbReference type="Gene3D" id="1.20.5.1930">
    <property type="match status" value="1"/>
</dbReference>
<evidence type="ECO:0000259" key="11">
    <source>
        <dbReference type="PROSITE" id="PS50109"/>
    </source>
</evidence>
<evidence type="ECO:0000313" key="12">
    <source>
        <dbReference type="EMBL" id="CAA9203211.1"/>
    </source>
</evidence>
<comment type="caution">
    <text evidence="12">The sequence shown here is derived from an EMBL/GenBank/DDBJ whole genome shotgun (WGS) entry which is preliminary data.</text>
</comment>
<sequence>MKTERRIFFFSIILLIISCNEKKFEQENKDYALFFLKKIESKSLDNDIQEKYLDTACQKMKNQVNDFVAIDLYFEIAIKDCFFYVLEKYFKVAKIFYERSPKKLDSKYIAKSLCYFGNYYEFNGQLDITFSCYLQYERMCKKNNYALILNELNLCNSDILYAIISFDEVEIEGIKVFRPLSKTNNTRLFYKINVVIVLCFKELSNCQESLRYFKMILLQLQRLDGQDFSSDIIEKSEVRCCNNTETVYEEIQDYKEVIHLYKIGFQTKGLKQGHAKCSSMFLDNFEYSEMESVNHKRIKNILFKSLKILYSLQLPLSLVTTKIRILEFYLLEIDVVTSLWYFTEGLVLAKKNKSKDNNIQSLKLLIENYEIKKYFSSQLYFEDNDSIQILERKERIKFARIVCEKKKMEEKNKVLLKNNKILLLCSVFLFFILSTFLVVYLLKIRNSKFVYVQSCQDENEKIYDLMLVRQSEIENARKEERERIAMELHDGIVNSIFTTRFNLLQLTSSNIDKKAQLIQELEKTENEIRKVSHDLAKNLIYEEESLFEILRDLVTSQQNEFNTKFDLSFDKYINWSRFSGSDKVHIYRIIQEGIQNSSKYSRAERCHILLLNTDDKITIRIWDNGIGFNVKNVKNGIGLKNIKERARLLKGELKIISSLGNGTTIEVVF</sequence>
<name>A0ABM8KS76_9FLAO</name>
<keyword evidence="5" id="KW-0418">Kinase</keyword>
<dbReference type="PROSITE" id="PS50109">
    <property type="entry name" value="HIS_KIN"/>
    <property type="match status" value="1"/>
</dbReference>
<keyword evidence="8 10" id="KW-0472">Membrane</keyword>
<accession>A0ABM8KS76</accession>
<dbReference type="Pfam" id="PF02518">
    <property type="entry name" value="HATPase_c"/>
    <property type="match status" value="1"/>
</dbReference>
<comment type="subcellular location">
    <subcellularLocation>
        <location evidence="1">Cell membrane</location>
        <topology evidence="1">Multi-pass membrane protein</topology>
    </subcellularLocation>
</comment>
<evidence type="ECO:0000256" key="10">
    <source>
        <dbReference type="SAM" id="Phobius"/>
    </source>
</evidence>
<feature type="domain" description="Histidine kinase" evidence="11">
    <location>
        <begin position="483"/>
        <end position="669"/>
    </location>
</feature>
<reference evidence="12 13" key="1">
    <citation type="submission" date="2020-02" db="EMBL/GenBank/DDBJ databases">
        <authorList>
            <person name="Criscuolo A."/>
        </authorList>
    </citation>
    <scope>NUCLEOTIDE SEQUENCE [LARGE SCALE GENOMIC DNA]</scope>
    <source>
        <strain evidence="12">CECT7796</strain>
    </source>
</reference>
<dbReference type="SUPFAM" id="SSF55874">
    <property type="entry name" value="ATPase domain of HSP90 chaperone/DNA topoisomerase II/histidine kinase"/>
    <property type="match status" value="1"/>
</dbReference>
<proteinExistence type="predicted"/>
<keyword evidence="6 10" id="KW-1133">Transmembrane helix</keyword>
<dbReference type="PANTHER" id="PTHR24421:SF37">
    <property type="entry name" value="SENSOR HISTIDINE KINASE NARS"/>
    <property type="match status" value="1"/>
</dbReference>
<evidence type="ECO:0000256" key="1">
    <source>
        <dbReference type="ARBA" id="ARBA00004651"/>
    </source>
</evidence>
<evidence type="ECO:0000256" key="3">
    <source>
        <dbReference type="ARBA" id="ARBA00022679"/>
    </source>
</evidence>
<dbReference type="InterPro" id="IPR036890">
    <property type="entry name" value="HATPase_C_sf"/>
</dbReference>
<dbReference type="PROSITE" id="PS51257">
    <property type="entry name" value="PROKAR_LIPOPROTEIN"/>
    <property type="match status" value="1"/>
</dbReference>